<evidence type="ECO:0000256" key="7">
    <source>
        <dbReference type="SAM" id="Phobius"/>
    </source>
</evidence>
<dbReference type="SMART" id="SM00387">
    <property type="entry name" value="HATPase_c"/>
    <property type="match status" value="1"/>
</dbReference>
<keyword evidence="7" id="KW-0812">Transmembrane</keyword>
<dbReference type="InterPro" id="IPR050736">
    <property type="entry name" value="Sensor_HK_Regulatory"/>
</dbReference>
<dbReference type="AlphaFoldDB" id="A0A4P7XKC1"/>
<feature type="transmembrane region" description="Helical" evidence="7">
    <location>
        <begin position="286"/>
        <end position="306"/>
    </location>
</feature>
<dbReference type="KEGG" id="hmi:soil367_17010"/>
<dbReference type="PROSITE" id="PS50109">
    <property type="entry name" value="HIS_KIN"/>
    <property type="match status" value="1"/>
</dbReference>
<evidence type="ECO:0000256" key="6">
    <source>
        <dbReference type="ARBA" id="ARBA00023012"/>
    </source>
</evidence>
<reference evidence="9 10" key="1">
    <citation type="submission" date="2018-07" db="EMBL/GenBank/DDBJ databases">
        <title>Marsedoiliclastica nanhaica gen. nov. sp. nov., a novel marine hydrocarbonoclastic bacterium isolated from an in-situ enriched hydrocarbon-degrading consortium in deep-sea sediment.</title>
        <authorList>
            <person name="Dong C."/>
            <person name="Ma T."/>
            <person name="Liu R."/>
            <person name="Shao Z."/>
        </authorList>
    </citation>
    <scope>NUCLEOTIDE SEQUENCE [LARGE SCALE GENOMIC DNA]</scope>
    <source>
        <strain evidence="10">soil36-7</strain>
    </source>
</reference>
<dbReference type="PANTHER" id="PTHR43711">
    <property type="entry name" value="TWO-COMPONENT HISTIDINE KINASE"/>
    <property type="match status" value="1"/>
</dbReference>
<gene>
    <name evidence="9" type="ORF">soil367_17010</name>
</gene>
<dbReference type="CDD" id="cd00075">
    <property type="entry name" value="HATPase"/>
    <property type="match status" value="1"/>
</dbReference>
<dbReference type="InterPro" id="IPR036890">
    <property type="entry name" value="HATPase_C_sf"/>
</dbReference>
<feature type="transmembrane region" description="Helical" evidence="7">
    <location>
        <begin position="376"/>
        <end position="401"/>
    </location>
</feature>
<dbReference type="Gene3D" id="1.10.287.130">
    <property type="match status" value="1"/>
</dbReference>
<dbReference type="Pfam" id="PF00512">
    <property type="entry name" value="HisKA"/>
    <property type="match status" value="1"/>
</dbReference>
<keyword evidence="6" id="KW-0902">Two-component regulatory system</keyword>
<dbReference type="InterPro" id="IPR036097">
    <property type="entry name" value="HisK_dim/P_sf"/>
</dbReference>
<evidence type="ECO:0000313" key="10">
    <source>
        <dbReference type="Proteomes" id="UP000298049"/>
    </source>
</evidence>
<dbReference type="PANTHER" id="PTHR43711:SF1">
    <property type="entry name" value="HISTIDINE KINASE 1"/>
    <property type="match status" value="1"/>
</dbReference>
<protein>
    <recommendedName>
        <fullName evidence="2">histidine kinase</fullName>
        <ecNumber evidence="2">2.7.13.3</ecNumber>
    </recommendedName>
</protein>
<evidence type="ECO:0000313" key="9">
    <source>
        <dbReference type="EMBL" id="QCF27488.1"/>
    </source>
</evidence>
<dbReference type="InterPro" id="IPR004358">
    <property type="entry name" value="Sig_transdc_His_kin-like_C"/>
</dbReference>
<dbReference type="RefSeq" id="WP_136550198.1">
    <property type="nucleotide sequence ID" value="NZ_CP031093.1"/>
</dbReference>
<name>A0A4P7XKC1_9ALTE</name>
<evidence type="ECO:0000256" key="3">
    <source>
        <dbReference type="ARBA" id="ARBA00022553"/>
    </source>
</evidence>
<feature type="transmembrane region" description="Helical" evidence="7">
    <location>
        <begin position="350"/>
        <end position="369"/>
    </location>
</feature>
<dbReference type="Gene3D" id="3.30.565.10">
    <property type="entry name" value="Histidine kinase-like ATPase, C-terminal domain"/>
    <property type="match status" value="1"/>
</dbReference>
<evidence type="ECO:0000256" key="2">
    <source>
        <dbReference type="ARBA" id="ARBA00012438"/>
    </source>
</evidence>
<feature type="transmembrane region" description="Helical" evidence="7">
    <location>
        <begin position="318"/>
        <end position="338"/>
    </location>
</feature>
<feature type="transmembrane region" description="Helical" evidence="7">
    <location>
        <begin position="227"/>
        <end position="246"/>
    </location>
</feature>
<accession>A0A4P7XKC1</accession>
<feature type="domain" description="Histidine kinase" evidence="8">
    <location>
        <begin position="463"/>
        <end position="683"/>
    </location>
</feature>
<organism evidence="9 10">
    <name type="scientific">Hydrocarboniclastica marina</name>
    <dbReference type="NCBI Taxonomy" id="2259620"/>
    <lineage>
        <taxon>Bacteria</taxon>
        <taxon>Pseudomonadati</taxon>
        <taxon>Pseudomonadota</taxon>
        <taxon>Gammaproteobacteria</taxon>
        <taxon>Alteromonadales</taxon>
        <taxon>Alteromonadaceae</taxon>
        <taxon>Hydrocarboniclastica</taxon>
    </lineage>
</organism>
<dbReference type="GO" id="GO:0000155">
    <property type="term" value="F:phosphorelay sensor kinase activity"/>
    <property type="evidence" value="ECO:0007669"/>
    <property type="project" value="InterPro"/>
</dbReference>
<keyword evidence="3" id="KW-0597">Phosphoprotein</keyword>
<evidence type="ECO:0000259" key="8">
    <source>
        <dbReference type="PROSITE" id="PS50109"/>
    </source>
</evidence>
<comment type="catalytic activity">
    <reaction evidence="1">
        <text>ATP + protein L-histidine = ADP + protein N-phospho-L-histidine.</text>
        <dbReference type="EC" id="2.7.13.3"/>
    </reaction>
</comment>
<dbReference type="Gene3D" id="2.60.40.2380">
    <property type="match status" value="1"/>
</dbReference>
<dbReference type="SUPFAM" id="SSF47384">
    <property type="entry name" value="Homodimeric domain of signal transducing histidine kinase"/>
    <property type="match status" value="1"/>
</dbReference>
<dbReference type="CDD" id="cd00082">
    <property type="entry name" value="HisKA"/>
    <property type="match status" value="1"/>
</dbReference>
<feature type="transmembrane region" description="Helical" evidence="7">
    <location>
        <begin position="407"/>
        <end position="426"/>
    </location>
</feature>
<dbReference type="InterPro" id="IPR003594">
    <property type="entry name" value="HATPase_dom"/>
</dbReference>
<keyword evidence="7" id="KW-1133">Transmembrane helix</keyword>
<keyword evidence="4" id="KW-0808">Transferase</keyword>
<dbReference type="OrthoDB" id="9804645at2"/>
<evidence type="ECO:0000256" key="1">
    <source>
        <dbReference type="ARBA" id="ARBA00000085"/>
    </source>
</evidence>
<keyword evidence="5 9" id="KW-0418">Kinase</keyword>
<dbReference type="PRINTS" id="PR00344">
    <property type="entry name" value="BCTRLSENSOR"/>
</dbReference>
<dbReference type="Proteomes" id="UP000298049">
    <property type="component" value="Chromosome"/>
</dbReference>
<dbReference type="SUPFAM" id="SSF55874">
    <property type="entry name" value="ATPase domain of HSP90 chaperone/DNA topoisomerase II/histidine kinase"/>
    <property type="match status" value="1"/>
</dbReference>
<evidence type="ECO:0000256" key="5">
    <source>
        <dbReference type="ARBA" id="ARBA00022777"/>
    </source>
</evidence>
<dbReference type="Pfam" id="PF02518">
    <property type="entry name" value="HATPase_c"/>
    <property type="match status" value="1"/>
</dbReference>
<dbReference type="SMART" id="SM00388">
    <property type="entry name" value="HisKA"/>
    <property type="match status" value="1"/>
</dbReference>
<dbReference type="InterPro" id="IPR005467">
    <property type="entry name" value="His_kinase_dom"/>
</dbReference>
<dbReference type="EMBL" id="CP031093">
    <property type="protein sequence ID" value="QCF27488.1"/>
    <property type="molecule type" value="Genomic_DNA"/>
</dbReference>
<keyword evidence="7" id="KW-0472">Membrane</keyword>
<dbReference type="EC" id="2.7.13.3" evidence="2"/>
<dbReference type="InterPro" id="IPR011622">
    <property type="entry name" value="7TMR_DISM_rcpt_extracell_dom2"/>
</dbReference>
<proteinExistence type="predicted"/>
<feature type="transmembrane region" description="Helical" evidence="7">
    <location>
        <begin position="253"/>
        <end position="274"/>
    </location>
</feature>
<feature type="transmembrane region" description="Helical" evidence="7">
    <location>
        <begin position="12"/>
        <end position="32"/>
    </location>
</feature>
<evidence type="ECO:0000256" key="4">
    <source>
        <dbReference type="ARBA" id="ARBA00022679"/>
    </source>
</evidence>
<dbReference type="InterPro" id="IPR003661">
    <property type="entry name" value="HisK_dim/P_dom"/>
</dbReference>
<dbReference type="Pfam" id="PF07696">
    <property type="entry name" value="7TMR-DISMED2"/>
    <property type="match status" value="1"/>
</dbReference>
<keyword evidence="10" id="KW-1185">Reference proteome</keyword>
<sequence length="683" mass="75460">MARLGVSGVSGSVQIITGQPVSMMCVLPVRLFTLKCQEITRQRGFPLTLLCVLGLLLALSPSSSYASEPSSVLGPDIPYGLLAEDEQALTFDEAARRLQRIQRTQRDIFAVGYVDGVYWLAFHVPQAAFSQGEQWLRLAPTYIDHLRVYYREAGIDTDWLIREFGDLSPMPRGDLDYRFPVLRLPTPQGGDGYEFIVRLQSTSATLLYATLWDPGSFMNAASLKDTFWGFYFGLAAISTILALYLALAFGGRLLWSIFTFSVSYLVVACIQGYVDWLLPVWGLHLQHYLTSVSVLLAYPALLWLAAECLGLRDHVPRIYAWVTGAAAALSLFIISIPLGLFGHVMTVQAIAYFCTAIALLVIAAYILWVERLKASTLLMAASPLLLMAASVLALSSVFGLINFNADIYLLWQYMLVVNMLLVMGIASSRILQQRRAQQESEQLAYELDIEREARFHQRQFMGMVSHEFRTPLAIMSATLQNLRGGGLEKDQQEVRFQKMERAVDRLTQLTDNCLADARLSANALYVERQPTHLFDLIHSAAAIVSLSDRHELKITIDGQEVGNSEGAGPEIRVDPALMRIALANVMDNAVKYSGRGTVAVECRTGGGGFTLSVSDDGDGVPQSMVPHIFERYRRTVAGASGGEGVGLGLYVARQIVEAHAGRLELAENSERGCRFLFTVPCQD</sequence>